<dbReference type="PANTHER" id="PTHR22948:SF72">
    <property type="entry name" value="TUDOR DOMAIN-CONTAINING PROTEIN"/>
    <property type="match status" value="1"/>
</dbReference>
<dbReference type="PANTHER" id="PTHR22948">
    <property type="entry name" value="TUDOR DOMAIN CONTAINING PROTEIN"/>
    <property type="match status" value="1"/>
</dbReference>
<dbReference type="SUPFAM" id="SSF63748">
    <property type="entry name" value="Tudor/PWWP/MBT"/>
    <property type="match status" value="2"/>
</dbReference>
<evidence type="ECO:0000259" key="2">
    <source>
        <dbReference type="PROSITE" id="PS50103"/>
    </source>
</evidence>
<feature type="domain" description="Tudor" evidence="3">
    <location>
        <begin position="424"/>
        <end position="483"/>
    </location>
</feature>
<dbReference type="EMBL" id="AJWK01016829">
    <property type="status" value="NOT_ANNOTATED_CDS"/>
    <property type="molecule type" value="Genomic_DNA"/>
</dbReference>
<dbReference type="VEuPathDB" id="VectorBase:LLOJ005301"/>
<evidence type="ECO:0000313" key="5">
    <source>
        <dbReference type="Proteomes" id="UP000092461"/>
    </source>
</evidence>
<sequence>MDRRTALAIDDLQLAFQKMQFHVETHNNLLLFWAKQVAAGCDIVTNEAASEAILKDLTAVLNAVNIFNSAASMVQFSNVPLIQPHHDTRGSAALSGSVDSECADSPEEAQNAEDRTTLYDYAKIQLTVGDKGKCILSTVVDDQEGISYITISTEENSKLFNDLKENCETNGQYQWTPPSNTIFGYHDPAEGLFFRAICVNNSRKFSATSIDIFLRLPMMRMSSLIPPNGWSGGNNSSIIDPPNGFASDEEGAVGYNNYNGALSLPPAPSSPIENNIPDNFRAENTSAKITGIDAFLQQEEEEEEEFHGTSNALKAVLGYVPKDDRDYCKFYDPKTLGCFKGGHCHKIHLPKDESGYTQDTRPAKISIPSAPIPTVGTEVTGIVTCVVNPEISYVHLEVNDVVQLFLMNDKIDYMVKANELQSPKFKPEKFDLITAHFEGHWYRAQVVDFPGGQKFRVRYVDYGNTCVITRKDMRMWCSEFDHLPFFAHRARLANVSTIKGRIVDATKFLQNTVIENNVNELKKIIIKIIAVEPELEITIMDSQGFDIGEQMVALELVNHHDRDYCKFYDPKTLGCFKGGHCHKIHLPKDESGYTQDTRPAKISIPSAPIPTVGTEVTGIVTCVVNPEISYVHLEVNDVVQLFLMNDKIDYMVKANELQSPKFKPEKFDLITAHFEGHWYRAQVVDFPGGQKFRVRYVDYGNTCVITRKDMRMWCSEFDHLPFFAHRARLANVSTIKGRIVDATKFLQNTVIENNVNELKKIIIKIIAVEPELEITIMDSQGFDIGETNGGSKNL</sequence>
<dbReference type="GO" id="GO:0008270">
    <property type="term" value="F:zinc ion binding"/>
    <property type="evidence" value="ECO:0007669"/>
    <property type="project" value="UniProtKB-KW"/>
</dbReference>
<dbReference type="Pfam" id="PF00567">
    <property type="entry name" value="TUDOR"/>
    <property type="match status" value="2"/>
</dbReference>
<dbReference type="EMBL" id="AJWK01016831">
    <property type="status" value="NOT_ANNOTATED_CDS"/>
    <property type="molecule type" value="Genomic_DNA"/>
</dbReference>
<evidence type="ECO:0000313" key="4">
    <source>
        <dbReference type="EnsemblMetazoa" id="LLOJ005301-PA"/>
    </source>
</evidence>
<accession>A0A1B0CL14</accession>
<evidence type="ECO:0000259" key="3">
    <source>
        <dbReference type="PROSITE" id="PS50304"/>
    </source>
</evidence>
<dbReference type="VEuPathDB" id="VectorBase:LLONM1_010701"/>
<keyword evidence="1" id="KW-0862">Zinc</keyword>
<dbReference type="InterPro" id="IPR002999">
    <property type="entry name" value="Tudor"/>
</dbReference>
<dbReference type="EnsemblMetazoa" id="LLOJ005301-RA">
    <property type="protein sequence ID" value="LLOJ005301-PA"/>
    <property type="gene ID" value="LLOJ005301"/>
</dbReference>
<feature type="domain" description="C3H1-type" evidence="2">
    <location>
        <begin position="322"/>
        <end position="351"/>
    </location>
</feature>
<evidence type="ECO:0000256" key="1">
    <source>
        <dbReference type="PROSITE-ProRule" id="PRU00723"/>
    </source>
</evidence>
<dbReference type="Gene3D" id="2.30.30.140">
    <property type="match status" value="2"/>
</dbReference>
<dbReference type="GO" id="GO:0005737">
    <property type="term" value="C:cytoplasm"/>
    <property type="evidence" value="ECO:0007669"/>
    <property type="project" value="UniProtKB-ARBA"/>
</dbReference>
<dbReference type="Gene3D" id="2.40.50.90">
    <property type="match status" value="2"/>
</dbReference>
<keyword evidence="1" id="KW-0863">Zinc-finger</keyword>
<dbReference type="PROSITE" id="PS50304">
    <property type="entry name" value="TUDOR"/>
    <property type="match status" value="2"/>
</dbReference>
<organism evidence="4 5">
    <name type="scientific">Lutzomyia longipalpis</name>
    <name type="common">Sand fly</name>
    <dbReference type="NCBI Taxonomy" id="7200"/>
    <lineage>
        <taxon>Eukaryota</taxon>
        <taxon>Metazoa</taxon>
        <taxon>Ecdysozoa</taxon>
        <taxon>Arthropoda</taxon>
        <taxon>Hexapoda</taxon>
        <taxon>Insecta</taxon>
        <taxon>Pterygota</taxon>
        <taxon>Neoptera</taxon>
        <taxon>Endopterygota</taxon>
        <taxon>Diptera</taxon>
        <taxon>Nematocera</taxon>
        <taxon>Psychodoidea</taxon>
        <taxon>Psychodidae</taxon>
        <taxon>Lutzomyia</taxon>
        <taxon>Lutzomyia</taxon>
    </lineage>
</organism>
<dbReference type="InterPro" id="IPR035437">
    <property type="entry name" value="SNase_OB-fold_sf"/>
</dbReference>
<proteinExistence type="predicted"/>
<reference evidence="4" key="1">
    <citation type="submission" date="2020-05" db="UniProtKB">
        <authorList>
            <consortium name="EnsemblMetazoa"/>
        </authorList>
    </citation>
    <scope>IDENTIFICATION</scope>
    <source>
        <strain evidence="4">Jacobina</strain>
    </source>
</reference>
<dbReference type="Proteomes" id="UP000092461">
    <property type="component" value="Unassembled WGS sequence"/>
</dbReference>
<dbReference type="SMART" id="SM00333">
    <property type="entry name" value="TUDOR"/>
    <property type="match status" value="2"/>
</dbReference>
<keyword evidence="1" id="KW-0479">Metal-binding</keyword>
<dbReference type="InterPro" id="IPR050621">
    <property type="entry name" value="Tudor_domain_containing"/>
</dbReference>
<evidence type="ECO:0008006" key="6">
    <source>
        <dbReference type="Google" id="ProtNLM"/>
    </source>
</evidence>
<keyword evidence="5" id="KW-1185">Reference proteome</keyword>
<protein>
    <recommendedName>
        <fullName evidence="6">Transcriptional coactivator</fullName>
    </recommendedName>
</protein>
<name>A0A1B0CL14_LUTLO</name>
<feature type="domain" description="Tudor" evidence="3">
    <location>
        <begin position="661"/>
        <end position="720"/>
    </location>
</feature>
<dbReference type="AlphaFoldDB" id="A0A1B0CL14"/>
<dbReference type="InterPro" id="IPR000571">
    <property type="entry name" value="Znf_CCCH"/>
</dbReference>
<feature type="zinc finger region" description="C3H1-type" evidence="1">
    <location>
        <begin position="322"/>
        <end position="351"/>
    </location>
</feature>
<dbReference type="PROSITE" id="PS50103">
    <property type="entry name" value="ZF_C3H1"/>
    <property type="match status" value="1"/>
</dbReference>
<dbReference type="EMBL" id="AJWK01016830">
    <property type="status" value="NOT_ANNOTATED_CDS"/>
    <property type="molecule type" value="Genomic_DNA"/>
</dbReference>